<reference evidence="1" key="1">
    <citation type="journal article" date="2014" name="Front. Microbiol.">
        <title>High frequency of phylogenetically diverse reductive dehalogenase-homologous genes in deep subseafloor sedimentary metagenomes.</title>
        <authorList>
            <person name="Kawai M."/>
            <person name="Futagami T."/>
            <person name="Toyoda A."/>
            <person name="Takaki Y."/>
            <person name="Nishi S."/>
            <person name="Hori S."/>
            <person name="Arai W."/>
            <person name="Tsubouchi T."/>
            <person name="Morono Y."/>
            <person name="Uchiyama I."/>
            <person name="Ito T."/>
            <person name="Fujiyama A."/>
            <person name="Inagaki F."/>
            <person name="Takami H."/>
        </authorList>
    </citation>
    <scope>NUCLEOTIDE SEQUENCE</scope>
    <source>
        <strain evidence="1">Expedition CK06-06</strain>
    </source>
</reference>
<sequence length="56" mass="6368">MVKRKIEWLKDADRLSGKVHKIDTIENSIKFALKISGRNDIICITGSITNLENIVK</sequence>
<accession>X1SWN0</accession>
<gene>
    <name evidence="1" type="ORF">S12H4_03815</name>
</gene>
<dbReference type="EMBL" id="BARW01001115">
    <property type="protein sequence ID" value="GAI72229.1"/>
    <property type="molecule type" value="Genomic_DNA"/>
</dbReference>
<dbReference type="AlphaFoldDB" id="X1SWN0"/>
<evidence type="ECO:0000313" key="1">
    <source>
        <dbReference type="EMBL" id="GAI72229.1"/>
    </source>
</evidence>
<protein>
    <submittedName>
        <fullName evidence="1">Uncharacterized protein</fullName>
    </submittedName>
</protein>
<name>X1SWN0_9ZZZZ</name>
<organism evidence="1">
    <name type="scientific">marine sediment metagenome</name>
    <dbReference type="NCBI Taxonomy" id="412755"/>
    <lineage>
        <taxon>unclassified sequences</taxon>
        <taxon>metagenomes</taxon>
        <taxon>ecological metagenomes</taxon>
    </lineage>
</organism>
<comment type="caution">
    <text evidence="1">The sequence shown here is derived from an EMBL/GenBank/DDBJ whole genome shotgun (WGS) entry which is preliminary data.</text>
</comment>
<proteinExistence type="predicted"/>